<dbReference type="InterPro" id="IPR036412">
    <property type="entry name" value="HAD-like_sf"/>
</dbReference>
<dbReference type="Gene3D" id="3.40.50.1000">
    <property type="entry name" value="HAD superfamily/HAD-like"/>
    <property type="match status" value="1"/>
</dbReference>
<sequence>MRTSAPGRGPRLRRPSHGATAAGSPPGRARVLALGACLALAGLMGAAAQGSPFLNRLRILSGATRDTAAAEERYEPKEPLSDWFPPAASPVPRGKCVCALDFDGVLRGPPPGATDLDTPAADASRVVQACKDAGMHIAICSANDNYDKMSTVLSQRVDPSTFTPAFFQSGAFQMSTDDKSVTLNNIIRYFNTPPSCVMLFDDMDFNKPYAQQTGAIFIQTPPHTGITMNDFWRAQAALPNYCQCG</sequence>
<protein>
    <submittedName>
        <fullName evidence="2">Uncharacterized protein</fullName>
    </submittedName>
</protein>
<feature type="region of interest" description="Disordered" evidence="1">
    <location>
        <begin position="1"/>
        <end position="27"/>
    </location>
</feature>
<dbReference type="OrthoDB" id="548625at2759"/>
<dbReference type="InterPro" id="IPR023214">
    <property type="entry name" value="HAD_sf"/>
</dbReference>
<reference evidence="2" key="1">
    <citation type="journal article" date="2020" name="bioRxiv">
        <title>Comparative genomics of Chlamydomonas.</title>
        <authorList>
            <person name="Craig R.J."/>
            <person name="Hasan A.R."/>
            <person name="Ness R.W."/>
            <person name="Keightley P.D."/>
        </authorList>
    </citation>
    <scope>NUCLEOTIDE SEQUENCE</scope>
    <source>
        <strain evidence="2">CCAP 11/70</strain>
    </source>
</reference>
<dbReference type="Proteomes" id="UP000612055">
    <property type="component" value="Unassembled WGS sequence"/>
</dbReference>
<organism evidence="2 3">
    <name type="scientific">Edaphochlamys debaryana</name>
    <dbReference type="NCBI Taxonomy" id="47281"/>
    <lineage>
        <taxon>Eukaryota</taxon>
        <taxon>Viridiplantae</taxon>
        <taxon>Chlorophyta</taxon>
        <taxon>core chlorophytes</taxon>
        <taxon>Chlorophyceae</taxon>
        <taxon>CS clade</taxon>
        <taxon>Chlamydomonadales</taxon>
        <taxon>Chlamydomonadales incertae sedis</taxon>
        <taxon>Edaphochlamys</taxon>
    </lineage>
</organism>
<evidence type="ECO:0000313" key="2">
    <source>
        <dbReference type="EMBL" id="KAG2498590.1"/>
    </source>
</evidence>
<gene>
    <name evidence="2" type="ORF">HYH03_003341</name>
</gene>
<name>A0A835YH55_9CHLO</name>
<evidence type="ECO:0000313" key="3">
    <source>
        <dbReference type="Proteomes" id="UP000612055"/>
    </source>
</evidence>
<comment type="caution">
    <text evidence="2">The sequence shown here is derived from an EMBL/GenBank/DDBJ whole genome shotgun (WGS) entry which is preliminary data.</text>
</comment>
<keyword evidence="3" id="KW-1185">Reference proteome</keyword>
<accession>A0A835YH55</accession>
<proteinExistence type="predicted"/>
<dbReference type="AlphaFoldDB" id="A0A835YH55"/>
<dbReference type="SUPFAM" id="SSF56784">
    <property type="entry name" value="HAD-like"/>
    <property type="match status" value="1"/>
</dbReference>
<evidence type="ECO:0000256" key="1">
    <source>
        <dbReference type="SAM" id="MobiDB-lite"/>
    </source>
</evidence>
<dbReference type="EMBL" id="JAEHOE010000009">
    <property type="protein sequence ID" value="KAG2498590.1"/>
    <property type="molecule type" value="Genomic_DNA"/>
</dbReference>